<evidence type="ECO:0000259" key="7">
    <source>
        <dbReference type="PROSITE" id="PS50011"/>
    </source>
</evidence>
<dbReference type="Proteomes" id="UP000007800">
    <property type="component" value="Unassembled WGS sequence"/>
</dbReference>
<keyword evidence="3" id="KW-0547">Nucleotide-binding</keyword>
<reference evidence="8 9" key="1">
    <citation type="submission" date="2008-07" db="EMBL/GenBank/DDBJ databases">
        <authorList>
            <person name="El-Sayed N."/>
            <person name="Caler E."/>
            <person name="Inman J."/>
            <person name="Amedeo P."/>
            <person name="Hass B."/>
            <person name="Wortman J."/>
        </authorList>
    </citation>
    <scope>NUCLEOTIDE SEQUENCE [LARGE SCALE GENOMIC DNA]</scope>
    <source>
        <strain evidence="9">ATCC 50983 / TXsc</strain>
    </source>
</reference>
<dbReference type="PROSITE" id="PS00108">
    <property type="entry name" value="PROTEIN_KINASE_ST"/>
    <property type="match status" value="1"/>
</dbReference>
<dbReference type="GeneID" id="9059707"/>
<feature type="domain" description="Protein kinase" evidence="7">
    <location>
        <begin position="44"/>
        <end position="307"/>
    </location>
</feature>
<dbReference type="Gene3D" id="3.30.200.20">
    <property type="entry name" value="Phosphorylase Kinase, domain 1"/>
    <property type="match status" value="1"/>
</dbReference>
<keyword evidence="4 8" id="KW-0418">Kinase</keyword>
<dbReference type="GO" id="GO:0004674">
    <property type="term" value="F:protein serine/threonine kinase activity"/>
    <property type="evidence" value="ECO:0007669"/>
    <property type="project" value="UniProtKB-KW"/>
</dbReference>
<evidence type="ECO:0000256" key="1">
    <source>
        <dbReference type="ARBA" id="ARBA00022527"/>
    </source>
</evidence>
<dbReference type="Pfam" id="PF00069">
    <property type="entry name" value="Pkinase"/>
    <property type="match status" value="1"/>
</dbReference>
<organism evidence="9">
    <name type="scientific">Perkinsus marinus (strain ATCC 50983 / TXsc)</name>
    <dbReference type="NCBI Taxonomy" id="423536"/>
    <lineage>
        <taxon>Eukaryota</taxon>
        <taxon>Sar</taxon>
        <taxon>Alveolata</taxon>
        <taxon>Perkinsozoa</taxon>
        <taxon>Perkinsea</taxon>
        <taxon>Perkinsida</taxon>
        <taxon>Perkinsidae</taxon>
        <taxon>Perkinsus</taxon>
    </lineage>
</organism>
<keyword evidence="2" id="KW-0808">Transferase</keyword>
<dbReference type="RefSeq" id="XP_002775335.1">
    <property type="nucleotide sequence ID" value="XM_002775289.1"/>
</dbReference>
<evidence type="ECO:0000256" key="5">
    <source>
        <dbReference type="ARBA" id="ARBA00022840"/>
    </source>
</evidence>
<keyword evidence="9" id="KW-1185">Reference proteome</keyword>
<dbReference type="OrthoDB" id="2914378at2759"/>
<sequence>MRALDRSYDIEIECVHDADLIRIQLEQPQDILCDNEAADIRDYYILGNKIGEGAYGQVSRQFVAATLTGTTTKVRAVVANEVSVLRKLNHPNVCKPREFFQDEYFYYQVMQMYGPPVLAGLNAKFASKEQLHSSPEPLIHARLPEYRIAELIRSALEACAYIHSQGVVHRDIKGDNFLFETTDIDNGELVMIDFGLAIERKSAQLVTTTITSCRWVAPEMLKEGYNSGSVDVWAVGILLYILVYGQYPFDGRVVQNVLRSILYQLKSASSGPVLYLTRATYRFVKKLLTKNSRVRPSARQALENSWFSEVAKTRPMGVMVEERVLATATEGRESVDDTTEAPERSDATCRGQQQPPPVAPLSFSSSSWAARLSPFGSVSREKYHLTDEASQSMDRFGVRKMPEVGIEPTTFSGGDGAPSIARKEGLAYE</sequence>
<feature type="compositionally biased region" description="Basic and acidic residues" evidence="6">
    <location>
        <begin position="327"/>
        <end position="347"/>
    </location>
</feature>
<name>C5L805_PERM5</name>
<evidence type="ECO:0000256" key="4">
    <source>
        <dbReference type="ARBA" id="ARBA00022777"/>
    </source>
</evidence>
<keyword evidence="1" id="KW-0723">Serine/threonine-protein kinase</keyword>
<gene>
    <name evidence="8" type="ORF">Pmar_PMAR027196</name>
</gene>
<feature type="region of interest" description="Disordered" evidence="6">
    <location>
        <begin position="327"/>
        <end position="364"/>
    </location>
</feature>
<evidence type="ECO:0000256" key="3">
    <source>
        <dbReference type="ARBA" id="ARBA00022741"/>
    </source>
</evidence>
<dbReference type="InterPro" id="IPR011009">
    <property type="entry name" value="Kinase-like_dom_sf"/>
</dbReference>
<evidence type="ECO:0000313" key="8">
    <source>
        <dbReference type="EMBL" id="EER07151.1"/>
    </source>
</evidence>
<dbReference type="SUPFAM" id="SSF56112">
    <property type="entry name" value="Protein kinase-like (PK-like)"/>
    <property type="match status" value="1"/>
</dbReference>
<evidence type="ECO:0000256" key="2">
    <source>
        <dbReference type="ARBA" id="ARBA00022679"/>
    </source>
</evidence>
<dbReference type="Gene3D" id="1.10.510.10">
    <property type="entry name" value="Transferase(Phosphotransferase) domain 1"/>
    <property type="match status" value="1"/>
</dbReference>
<feature type="region of interest" description="Disordered" evidence="6">
    <location>
        <begin position="405"/>
        <end position="429"/>
    </location>
</feature>
<evidence type="ECO:0000313" key="9">
    <source>
        <dbReference type="Proteomes" id="UP000007800"/>
    </source>
</evidence>
<accession>C5L805</accession>
<dbReference type="PROSITE" id="PS50011">
    <property type="entry name" value="PROTEIN_KINASE_DOM"/>
    <property type="match status" value="1"/>
</dbReference>
<dbReference type="GO" id="GO:0005524">
    <property type="term" value="F:ATP binding"/>
    <property type="evidence" value="ECO:0007669"/>
    <property type="project" value="UniProtKB-KW"/>
</dbReference>
<dbReference type="AlphaFoldDB" id="C5L805"/>
<dbReference type="InterPro" id="IPR008271">
    <property type="entry name" value="Ser/Thr_kinase_AS"/>
</dbReference>
<dbReference type="InterPro" id="IPR050205">
    <property type="entry name" value="CDPK_Ser/Thr_kinases"/>
</dbReference>
<protein>
    <submittedName>
        <fullName evidence="8">Calcium-dependent protein kinase, putative</fullName>
    </submittedName>
</protein>
<dbReference type="PANTHER" id="PTHR24349">
    <property type="entry name" value="SERINE/THREONINE-PROTEIN KINASE"/>
    <property type="match status" value="1"/>
</dbReference>
<dbReference type="SMART" id="SM00220">
    <property type="entry name" value="S_TKc"/>
    <property type="match status" value="1"/>
</dbReference>
<dbReference type="InterPro" id="IPR000719">
    <property type="entry name" value="Prot_kinase_dom"/>
</dbReference>
<evidence type="ECO:0000256" key="6">
    <source>
        <dbReference type="SAM" id="MobiDB-lite"/>
    </source>
</evidence>
<proteinExistence type="predicted"/>
<dbReference type="EMBL" id="GG679990">
    <property type="protein sequence ID" value="EER07151.1"/>
    <property type="molecule type" value="Genomic_DNA"/>
</dbReference>
<keyword evidence="5" id="KW-0067">ATP-binding</keyword>
<dbReference type="InParanoid" id="C5L805"/>